<dbReference type="Gene3D" id="3.10.20.90">
    <property type="entry name" value="Phosphatidylinositol 3-kinase Catalytic Subunit, Chain A, domain 1"/>
    <property type="match status" value="1"/>
</dbReference>
<dbReference type="SUPFAM" id="SSF54277">
    <property type="entry name" value="CAD &amp; PB1 domains"/>
    <property type="match status" value="1"/>
</dbReference>
<evidence type="ECO:0000256" key="7">
    <source>
        <dbReference type="ARBA" id="ARBA00023294"/>
    </source>
</evidence>
<evidence type="ECO:0000259" key="10">
    <source>
        <dbReference type="PROSITE" id="PS51745"/>
    </source>
</evidence>
<organism evidence="11">
    <name type="scientific">Opuntia streptacantha</name>
    <name type="common">Prickly pear cactus</name>
    <name type="synonym">Opuntia cardona</name>
    <dbReference type="NCBI Taxonomy" id="393608"/>
    <lineage>
        <taxon>Eukaryota</taxon>
        <taxon>Viridiplantae</taxon>
        <taxon>Streptophyta</taxon>
        <taxon>Embryophyta</taxon>
        <taxon>Tracheophyta</taxon>
        <taxon>Spermatophyta</taxon>
        <taxon>Magnoliopsida</taxon>
        <taxon>eudicotyledons</taxon>
        <taxon>Gunneridae</taxon>
        <taxon>Pentapetalae</taxon>
        <taxon>Caryophyllales</taxon>
        <taxon>Cactineae</taxon>
        <taxon>Cactaceae</taxon>
        <taxon>Opuntioideae</taxon>
        <taxon>Opuntia</taxon>
    </lineage>
</organism>
<keyword evidence="6 8" id="KW-0539">Nucleus</keyword>
<keyword evidence="5 8" id="KW-0804">Transcription</keyword>
<dbReference type="AlphaFoldDB" id="A0A7C8YQT7"/>
<dbReference type="GO" id="GO:0006355">
    <property type="term" value="P:regulation of DNA-templated transcription"/>
    <property type="evidence" value="ECO:0007669"/>
    <property type="project" value="InterPro"/>
</dbReference>
<evidence type="ECO:0000256" key="1">
    <source>
        <dbReference type="ARBA" id="ARBA00004123"/>
    </source>
</evidence>
<dbReference type="FunFam" id="3.10.20.90:FF:000078">
    <property type="entry name" value="Auxin-responsive protein"/>
    <property type="match status" value="1"/>
</dbReference>
<evidence type="ECO:0000256" key="8">
    <source>
        <dbReference type="RuleBase" id="RU004549"/>
    </source>
</evidence>
<evidence type="ECO:0000256" key="9">
    <source>
        <dbReference type="SAM" id="MobiDB-lite"/>
    </source>
</evidence>
<name>A0A7C8YQT7_OPUST</name>
<feature type="region of interest" description="Disordered" evidence="9">
    <location>
        <begin position="1"/>
        <end position="29"/>
    </location>
</feature>
<dbReference type="PANTHER" id="PTHR31734:SF34">
    <property type="entry name" value="AUXIN-RESPONSIVE PROTEIN IAA15"/>
    <property type="match status" value="1"/>
</dbReference>
<dbReference type="InterPro" id="IPR003311">
    <property type="entry name" value="AUX_IAA"/>
</dbReference>
<dbReference type="GO" id="GO:0005634">
    <property type="term" value="C:nucleus"/>
    <property type="evidence" value="ECO:0007669"/>
    <property type="project" value="UniProtKB-SubCell"/>
</dbReference>
<dbReference type="GO" id="GO:0009734">
    <property type="term" value="P:auxin-activated signaling pathway"/>
    <property type="evidence" value="ECO:0007669"/>
    <property type="project" value="UniProtKB-UniRule"/>
</dbReference>
<proteinExistence type="inferred from homology"/>
<reference evidence="11" key="1">
    <citation type="journal article" date="2013" name="J. Plant Res.">
        <title>Effect of fungi and light on seed germination of three Opuntia species from semiarid lands of central Mexico.</title>
        <authorList>
            <person name="Delgado-Sanchez P."/>
            <person name="Jimenez-Bremont J.F."/>
            <person name="Guerrero-Gonzalez Mde L."/>
            <person name="Flores J."/>
        </authorList>
    </citation>
    <scope>NUCLEOTIDE SEQUENCE</scope>
    <source>
        <tissue evidence="11">Cladode</tissue>
    </source>
</reference>
<comment type="subcellular location">
    <subcellularLocation>
        <location evidence="1 8">Nucleus</location>
    </subcellularLocation>
</comment>
<evidence type="ECO:0000256" key="4">
    <source>
        <dbReference type="ARBA" id="ARBA00023015"/>
    </source>
</evidence>
<evidence type="ECO:0000256" key="6">
    <source>
        <dbReference type="ARBA" id="ARBA00023242"/>
    </source>
</evidence>
<dbReference type="InterPro" id="IPR033389">
    <property type="entry name" value="AUX/IAA_dom"/>
</dbReference>
<keyword evidence="7 8" id="KW-0927">Auxin signaling pathway</keyword>
<feature type="domain" description="PB1" evidence="10">
    <location>
        <begin position="45"/>
        <end position="137"/>
    </location>
</feature>
<comment type="similarity">
    <text evidence="2 8">Belongs to the Aux/IAA family.</text>
</comment>
<feature type="compositionally biased region" description="Basic and acidic residues" evidence="9">
    <location>
        <begin position="1"/>
        <end position="13"/>
    </location>
</feature>
<dbReference type="EMBL" id="GISG01045832">
    <property type="protein sequence ID" value="MBA4623991.1"/>
    <property type="molecule type" value="Transcribed_RNA"/>
</dbReference>
<protein>
    <recommendedName>
        <fullName evidence="8">Auxin-responsive protein</fullName>
    </recommendedName>
</protein>
<evidence type="ECO:0000256" key="3">
    <source>
        <dbReference type="ARBA" id="ARBA00022491"/>
    </source>
</evidence>
<keyword evidence="3 8" id="KW-0678">Repressor</keyword>
<comment type="subunit">
    <text evidence="8">Homodimers and heterodimers.</text>
</comment>
<sequence length="152" mass="17227">MKFDENEGDHQLDQPDAPSPSPPKAQLVGWPPVRASRKNAMKNSCKYVKVAVDGAPYLRKVDLELYSSYQQLLKALDDMFSCFTIRNFFNDGKLLDPVNGSEYVPTYEDKDGDWMMVGDVPWKMFVESCKRIRLMKGSEAGGLEPRTPSKID</sequence>
<dbReference type="InterPro" id="IPR053793">
    <property type="entry name" value="PB1-like"/>
</dbReference>
<keyword evidence="4 8" id="KW-0805">Transcription regulation</keyword>
<reference evidence="11" key="2">
    <citation type="submission" date="2020-07" db="EMBL/GenBank/DDBJ databases">
        <authorList>
            <person name="Vera ALvarez R."/>
            <person name="Arias-Moreno D.M."/>
            <person name="Jimenez-Jacinto V."/>
            <person name="Jimenez-Bremont J.F."/>
            <person name="Swaminathan K."/>
            <person name="Moose S.P."/>
            <person name="Guerrero-Gonzalez M.L."/>
            <person name="Marino-Ramirez L."/>
            <person name="Landsman D."/>
            <person name="Rodriguez-Kessler M."/>
            <person name="Delgado-Sanchez P."/>
        </authorList>
    </citation>
    <scope>NUCLEOTIDE SEQUENCE</scope>
    <source>
        <tissue evidence="11">Cladode</tissue>
    </source>
</reference>
<evidence type="ECO:0000256" key="5">
    <source>
        <dbReference type="ARBA" id="ARBA00023163"/>
    </source>
</evidence>
<dbReference type="Pfam" id="PF02309">
    <property type="entry name" value="AUX_IAA"/>
    <property type="match status" value="1"/>
</dbReference>
<evidence type="ECO:0000256" key="2">
    <source>
        <dbReference type="ARBA" id="ARBA00006728"/>
    </source>
</evidence>
<comment type="function">
    <text evidence="8">Aux/IAA proteins are short-lived transcriptional factors that function as repressors of early auxin response genes at low auxin concentrations.</text>
</comment>
<dbReference type="PANTHER" id="PTHR31734">
    <property type="entry name" value="AUXIN-RESPONSIVE PROTEIN IAA17"/>
    <property type="match status" value="1"/>
</dbReference>
<accession>A0A7C8YQT7</accession>
<evidence type="ECO:0000313" key="11">
    <source>
        <dbReference type="EMBL" id="MBA4623991.1"/>
    </source>
</evidence>
<dbReference type="PROSITE" id="PS51745">
    <property type="entry name" value="PB1"/>
    <property type="match status" value="1"/>
</dbReference>